<comment type="caution">
    <text evidence="1">The sequence shown here is derived from an EMBL/GenBank/DDBJ whole genome shotgun (WGS) entry which is preliminary data.</text>
</comment>
<protein>
    <submittedName>
        <fullName evidence="1">9881_t:CDS:1</fullName>
    </submittedName>
</protein>
<sequence length="151" mass="17036">MYWLSLLKRINKNIQAAPTGRFIIIAAQKKRKSSVGSFEGERQNGHQTIKCDVPYRTFAQFSPRKKASLTRPAIEIVKNAAVNIVLRDQVPTELKQISSYRESSPDSTTQRTIPAILVIVFGKKHTGIPTTFSLEFLKECKKSLTVFARVN</sequence>
<proteinExistence type="predicted"/>
<organism evidence="1 2">
    <name type="scientific">Dentiscutata erythropus</name>
    <dbReference type="NCBI Taxonomy" id="1348616"/>
    <lineage>
        <taxon>Eukaryota</taxon>
        <taxon>Fungi</taxon>
        <taxon>Fungi incertae sedis</taxon>
        <taxon>Mucoromycota</taxon>
        <taxon>Glomeromycotina</taxon>
        <taxon>Glomeromycetes</taxon>
        <taxon>Diversisporales</taxon>
        <taxon>Gigasporaceae</taxon>
        <taxon>Dentiscutata</taxon>
    </lineage>
</organism>
<evidence type="ECO:0000313" key="1">
    <source>
        <dbReference type="EMBL" id="CAG8789665.1"/>
    </source>
</evidence>
<accession>A0A9N9JN15</accession>
<name>A0A9N9JN15_9GLOM</name>
<reference evidence="1" key="1">
    <citation type="submission" date="2021-06" db="EMBL/GenBank/DDBJ databases">
        <authorList>
            <person name="Kallberg Y."/>
            <person name="Tangrot J."/>
            <person name="Rosling A."/>
        </authorList>
    </citation>
    <scope>NUCLEOTIDE SEQUENCE</scope>
    <source>
        <strain evidence="1">MA453B</strain>
    </source>
</reference>
<evidence type="ECO:0000313" key="2">
    <source>
        <dbReference type="Proteomes" id="UP000789405"/>
    </source>
</evidence>
<dbReference type="AlphaFoldDB" id="A0A9N9JN15"/>
<dbReference type="Proteomes" id="UP000789405">
    <property type="component" value="Unassembled WGS sequence"/>
</dbReference>
<dbReference type="EMBL" id="CAJVPY010026386">
    <property type="protein sequence ID" value="CAG8789665.1"/>
    <property type="molecule type" value="Genomic_DNA"/>
</dbReference>
<gene>
    <name evidence="1" type="ORF">DERYTH_LOCUS21153</name>
</gene>
<keyword evidence="2" id="KW-1185">Reference proteome</keyword>